<evidence type="ECO:0000259" key="16">
    <source>
        <dbReference type="Pfam" id="PF22936"/>
    </source>
</evidence>
<dbReference type="InterPro" id="IPR039537">
    <property type="entry name" value="Retrotran_Ty1/copia-like"/>
</dbReference>
<name>A0A699J7C7_TANCI</name>
<dbReference type="AlphaFoldDB" id="A0A699J7C7"/>
<evidence type="ECO:0000256" key="6">
    <source>
        <dbReference type="ARBA" id="ARBA00022741"/>
    </source>
</evidence>
<dbReference type="InterPro" id="IPR054722">
    <property type="entry name" value="PolX-like_BBD"/>
</dbReference>
<dbReference type="GO" id="GO:0004519">
    <property type="term" value="F:endonuclease activity"/>
    <property type="evidence" value="ECO:0007669"/>
    <property type="project" value="UniProtKB-KW"/>
</dbReference>
<keyword evidence="15" id="KW-0233">DNA recombination</keyword>
<evidence type="ECO:0000256" key="3">
    <source>
        <dbReference type="ARBA" id="ARBA00022670"/>
    </source>
</evidence>
<evidence type="ECO:0000256" key="7">
    <source>
        <dbReference type="ARBA" id="ARBA00022759"/>
    </source>
</evidence>
<evidence type="ECO:0000256" key="12">
    <source>
        <dbReference type="ARBA" id="ARBA00022918"/>
    </source>
</evidence>
<keyword evidence="2" id="KW-1188">Viral release from host cell</keyword>
<comment type="function">
    <text evidence="1">The aspartyl protease (PR) mediates the proteolytic cleavages of the Gag and Gag-Pol polyproteins after assembly of the VLP.</text>
</comment>
<evidence type="ECO:0000256" key="13">
    <source>
        <dbReference type="ARBA" id="ARBA00022932"/>
    </source>
</evidence>
<evidence type="ECO:0000256" key="2">
    <source>
        <dbReference type="ARBA" id="ARBA00022612"/>
    </source>
</evidence>
<sequence>MLYHLIVSSTTISSIFVEVPQVAISYDKHALWGISHWGSKRQQFYGFAVNRESARDAYSKRRIIAVTELKIVEWHNYKHLDWIMVRRDDNKLYKCKEGDFKRLRIQDIEDMLLLLVQGKLKNLTVEERFAFNISLRIFTRSIVIQRRVEDLQLDVKSYQKNLNLTRPDTYRSDLKRKEAYIAYSNPRGFIYQNKHKQNKLMPIDELHQFSDGTLIDVRTVLDDRLKEKDFKISELEECVRNKDLEIEKCLERLNVCENKLHKLGQTNQTVHMIMPSKDNLYNGRKEIGFENPRYFKKAKDFRPTLYDEKVIGLGYTPMFLTHSDEALEIEKFKRSRENKIEFAYDYGNLNTSYVNEKINFEDDFFQDIINPDFDRLILRFNEVVNLLEKEKANLETIESLKSKGFELSESAVSESENQNENDCHKIEKVCDKEENPKVIAPGMFKLNVSSPILMSKSLCDSNNVEIKLKTKRRKRKSSKQNVKQVDNDVSCANSDFVQFSDLDTFSSVRRPKNISVVWKKKESSNTSNVGLSAVSISNLNKNVKRYSRKDLLACNNYHLGEISSASVCSDAMNVSCDSRMNDLLDDNKFFIFDDVNVRISPVSKMPFRKKPRDSMHVLSKSNMIKSLPRTIVQICLWIIDSGCSKHMMGNRPLLTNFVEKFLGTVRFGNNDFAVIAGYGDVVIGSMTIKKGLEVAFRKSTCFVRNEDGVNLLTGDRSSNLYTIALNEVATNSSTCLLAKDSSSQSWLWHQHHLCSACEQGKIHRKHHKSKTAFASSKPLYLLHMDLCGPMRVQSINGKRYVLVVVDDYSSYTWAEAIAIACFTQNRSIIHKRFDKTPYELINKRKPNIKFFLVFEFRCYLLNDYEDVGKRKAKGDIGVFVGYSKESAAFRI</sequence>
<keyword evidence="13" id="KW-0239">DNA-directed DNA polymerase</keyword>
<dbReference type="SUPFAM" id="SSF53098">
    <property type="entry name" value="Ribonuclease H-like"/>
    <property type="match status" value="1"/>
</dbReference>
<evidence type="ECO:0000256" key="10">
    <source>
        <dbReference type="ARBA" id="ARBA00022842"/>
    </source>
</evidence>
<evidence type="ECO:0000256" key="11">
    <source>
        <dbReference type="ARBA" id="ARBA00022908"/>
    </source>
</evidence>
<keyword evidence="9" id="KW-0067">ATP-binding</keyword>
<dbReference type="GO" id="GO:0003887">
    <property type="term" value="F:DNA-directed DNA polymerase activity"/>
    <property type="evidence" value="ECO:0007669"/>
    <property type="project" value="UniProtKB-KW"/>
</dbReference>
<keyword evidence="10" id="KW-0460">Magnesium</keyword>
<protein>
    <recommendedName>
        <fullName evidence="16">Retrovirus-related Pol polyprotein from transposon TNT 1-94-like beta-barrel domain-containing protein</fullName>
    </recommendedName>
</protein>
<dbReference type="Gene3D" id="3.30.420.10">
    <property type="entry name" value="Ribonuclease H-like superfamily/Ribonuclease H"/>
    <property type="match status" value="1"/>
</dbReference>
<evidence type="ECO:0000256" key="1">
    <source>
        <dbReference type="ARBA" id="ARBA00002180"/>
    </source>
</evidence>
<dbReference type="EMBL" id="BKCJ010378084">
    <property type="protein sequence ID" value="GFA15895.1"/>
    <property type="molecule type" value="Genomic_DNA"/>
</dbReference>
<keyword evidence="13" id="KW-0548">Nucleotidyltransferase</keyword>
<dbReference type="PANTHER" id="PTHR42648:SF11">
    <property type="entry name" value="TRANSPOSON TY4-P GAG-POL POLYPROTEIN"/>
    <property type="match status" value="1"/>
</dbReference>
<keyword evidence="14" id="KW-0917">Virion maturation</keyword>
<evidence type="ECO:0000256" key="15">
    <source>
        <dbReference type="ARBA" id="ARBA00023172"/>
    </source>
</evidence>
<gene>
    <name evidence="17" type="ORF">Tci_587867</name>
</gene>
<evidence type="ECO:0000256" key="14">
    <source>
        <dbReference type="ARBA" id="ARBA00023113"/>
    </source>
</evidence>
<accession>A0A699J7C7</accession>
<dbReference type="GO" id="GO:0015074">
    <property type="term" value="P:DNA integration"/>
    <property type="evidence" value="ECO:0007669"/>
    <property type="project" value="UniProtKB-KW"/>
</dbReference>
<keyword evidence="6" id="KW-0547">Nucleotide-binding</keyword>
<keyword evidence="8" id="KW-0378">Hydrolase</keyword>
<organism evidence="17">
    <name type="scientific">Tanacetum cinerariifolium</name>
    <name type="common">Dalmatian daisy</name>
    <name type="synonym">Chrysanthemum cinerariifolium</name>
    <dbReference type="NCBI Taxonomy" id="118510"/>
    <lineage>
        <taxon>Eukaryota</taxon>
        <taxon>Viridiplantae</taxon>
        <taxon>Streptophyta</taxon>
        <taxon>Embryophyta</taxon>
        <taxon>Tracheophyta</taxon>
        <taxon>Spermatophyta</taxon>
        <taxon>Magnoliopsida</taxon>
        <taxon>eudicotyledons</taxon>
        <taxon>Gunneridae</taxon>
        <taxon>Pentapetalae</taxon>
        <taxon>asterids</taxon>
        <taxon>campanulids</taxon>
        <taxon>Asterales</taxon>
        <taxon>Asteraceae</taxon>
        <taxon>Asteroideae</taxon>
        <taxon>Anthemideae</taxon>
        <taxon>Anthemidinae</taxon>
        <taxon>Tanacetum</taxon>
    </lineage>
</organism>
<proteinExistence type="predicted"/>
<keyword evidence="11" id="KW-0229">DNA integration</keyword>
<dbReference type="GO" id="GO:0046872">
    <property type="term" value="F:metal ion binding"/>
    <property type="evidence" value="ECO:0007669"/>
    <property type="project" value="UniProtKB-KW"/>
</dbReference>
<keyword evidence="4" id="KW-0540">Nuclease</keyword>
<evidence type="ECO:0000256" key="4">
    <source>
        <dbReference type="ARBA" id="ARBA00022722"/>
    </source>
</evidence>
<keyword evidence="5" id="KW-0479">Metal-binding</keyword>
<evidence type="ECO:0000313" key="17">
    <source>
        <dbReference type="EMBL" id="GFA15895.1"/>
    </source>
</evidence>
<evidence type="ECO:0000256" key="5">
    <source>
        <dbReference type="ARBA" id="ARBA00022723"/>
    </source>
</evidence>
<dbReference type="InterPro" id="IPR012337">
    <property type="entry name" value="RNaseH-like_sf"/>
</dbReference>
<dbReference type="PANTHER" id="PTHR42648">
    <property type="entry name" value="TRANSPOSASE, PUTATIVE-RELATED"/>
    <property type="match status" value="1"/>
</dbReference>
<keyword evidence="12" id="KW-0695">RNA-directed DNA polymerase</keyword>
<dbReference type="GO" id="GO:0003676">
    <property type="term" value="F:nucleic acid binding"/>
    <property type="evidence" value="ECO:0007669"/>
    <property type="project" value="InterPro"/>
</dbReference>
<dbReference type="GO" id="GO:0006508">
    <property type="term" value="P:proteolysis"/>
    <property type="evidence" value="ECO:0007669"/>
    <property type="project" value="UniProtKB-KW"/>
</dbReference>
<dbReference type="InterPro" id="IPR036397">
    <property type="entry name" value="RNaseH_sf"/>
</dbReference>
<reference evidence="17" key="1">
    <citation type="journal article" date="2019" name="Sci. Rep.">
        <title>Draft genome of Tanacetum cinerariifolium, the natural source of mosquito coil.</title>
        <authorList>
            <person name="Yamashiro T."/>
            <person name="Shiraishi A."/>
            <person name="Satake H."/>
            <person name="Nakayama K."/>
        </authorList>
    </citation>
    <scope>NUCLEOTIDE SEQUENCE</scope>
</reference>
<keyword evidence="7" id="KW-0255">Endonuclease</keyword>
<dbReference type="GO" id="GO:0008233">
    <property type="term" value="F:peptidase activity"/>
    <property type="evidence" value="ECO:0007669"/>
    <property type="project" value="UniProtKB-KW"/>
</dbReference>
<dbReference type="GO" id="GO:0003964">
    <property type="term" value="F:RNA-directed DNA polymerase activity"/>
    <property type="evidence" value="ECO:0007669"/>
    <property type="project" value="UniProtKB-KW"/>
</dbReference>
<evidence type="ECO:0000256" key="8">
    <source>
        <dbReference type="ARBA" id="ARBA00022801"/>
    </source>
</evidence>
<feature type="domain" description="Retrovirus-related Pol polyprotein from transposon TNT 1-94-like beta-barrel" evidence="16">
    <location>
        <begin position="637"/>
        <end position="685"/>
    </location>
</feature>
<keyword evidence="3" id="KW-0645">Protease</keyword>
<dbReference type="GO" id="GO:0005524">
    <property type="term" value="F:ATP binding"/>
    <property type="evidence" value="ECO:0007669"/>
    <property type="project" value="UniProtKB-KW"/>
</dbReference>
<dbReference type="GO" id="GO:0006310">
    <property type="term" value="P:DNA recombination"/>
    <property type="evidence" value="ECO:0007669"/>
    <property type="project" value="UniProtKB-KW"/>
</dbReference>
<keyword evidence="13" id="KW-0808">Transferase</keyword>
<evidence type="ECO:0000256" key="9">
    <source>
        <dbReference type="ARBA" id="ARBA00022840"/>
    </source>
</evidence>
<feature type="non-terminal residue" evidence="17">
    <location>
        <position position="891"/>
    </location>
</feature>
<comment type="caution">
    <text evidence="17">The sequence shown here is derived from an EMBL/GenBank/DDBJ whole genome shotgun (WGS) entry which is preliminary data.</text>
</comment>
<dbReference type="Pfam" id="PF22936">
    <property type="entry name" value="Pol_BBD"/>
    <property type="match status" value="1"/>
</dbReference>